<feature type="domain" description="DUF4349" evidence="10">
    <location>
        <begin position="215"/>
        <end position="357"/>
    </location>
</feature>
<dbReference type="GO" id="GO:0016020">
    <property type="term" value="C:membrane"/>
    <property type="evidence" value="ECO:0007669"/>
    <property type="project" value="UniProtKB-SubCell"/>
</dbReference>
<evidence type="ECO:0000259" key="10">
    <source>
        <dbReference type="Pfam" id="PF14257"/>
    </source>
</evidence>
<evidence type="ECO:0000256" key="4">
    <source>
        <dbReference type="ARBA" id="ARBA00023136"/>
    </source>
</evidence>
<dbReference type="Pfam" id="PF14257">
    <property type="entry name" value="DUF4349"/>
    <property type="match status" value="1"/>
</dbReference>
<comment type="subcellular location">
    <subcellularLocation>
        <location evidence="1">Membrane</location>
        <topology evidence="1">Single-pass membrane protein</topology>
    </subcellularLocation>
</comment>
<dbReference type="GO" id="GO:0016989">
    <property type="term" value="F:sigma factor antagonist activity"/>
    <property type="evidence" value="ECO:0007669"/>
    <property type="project" value="TreeGrafter"/>
</dbReference>
<dbReference type="PANTHER" id="PTHR37461:SF1">
    <property type="entry name" value="ANTI-SIGMA-K FACTOR RSKA"/>
    <property type="match status" value="1"/>
</dbReference>
<dbReference type="AlphaFoldDB" id="K8DZR6"/>
<evidence type="ECO:0000256" key="2">
    <source>
        <dbReference type="ARBA" id="ARBA00022692"/>
    </source>
</evidence>
<gene>
    <name evidence="11" type="ORF">DESHY_40085</name>
</gene>
<feature type="coiled-coil region" evidence="7">
    <location>
        <begin position="287"/>
        <end position="347"/>
    </location>
</feature>
<evidence type="ECO:0000256" key="5">
    <source>
        <dbReference type="ARBA" id="ARBA00024353"/>
    </source>
</evidence>
<proteinExistence type="inferred from homology"/>
<reference evidence="11 12" key="1">
    <citation type="journal article" date="2013" name="Genome Announc.">
        <title>Genome Sequence of the Sulfate-Reducing Bacterium Desulfotomaculum hydrothermale Lam5(T).</title>
        <authorList>
            <person name="Amin O."/>
            <person name="Fardeau M.L."/>
            <person name="Valette O."/>
            <person name="Hirschler-Rea A."/>
            <person name="Barbe V."/>
            <person name="Medigue C."/>
            <person name="Vacherie B."/>
            <person name="Ollivier B."/>
            <person name="Bertin P.N."/>
            <person name="Dolla A."/>
        </authorList>
    </citation>
    <scope>NUCLEOTIDE SEQUENCE [LARGE SCALE GENOMIC DNA]</scope>
    <source>
        <strain evidence="12">Lam5 / DSM 18033</strain>
    </source>
</reference>
<dbReference type="RefSeq" id="WP_008412009.1">
    <property type="nucleotide sequence ID" value="NZ_CAOS01000011.1"/>
</dbReference>
<evidence type="ECO:0000313" key="11">
    <source>
        <dbReference type="EMBL" id="CCO08535.1"/>
    </source>
</evidence>
<dbReference type="InterPro" id="IPR051474">
    <property type="entry name" value="Anti-sigma-K/W_factor"/>
</dbReference>
<dbReference type="InterPro" id="IPR025645">
    <property type="entry name" value="DUF4349"/>
</dbReference>
<keyword evidence="3" id="KW-1133">Transmembrane helix</keyword>
<feature type="compositionally biased region" description="Polar residues" evidence="8">
    <location>
        <begin position="164"/>
        <end position="180"/>
    </location>
</feature>
<name>K8DZR6_9FIRM</name>
<sequence length="358" mass="38401">MRCQDALEMLSPYLDGALDPAEQAAVQDHLAGCPSCRAEWEELRSCLSLLQELPEIAPPAGFRAGLMEKIDRLALPAQAPRHTTWFARINGVVRQGWYRTAAVAAVLAMTLGLTALWEKEGHQFIPVQNTAQEPALVEQLSGSNLNQEKPADGQVKQQAGVVQPGQTGKATTPAQSSQAVNKPAEQGAVAGAANQPEKKFMPESYRPQSSEGMTARTAVLKLDVPELDAALKSVAAISQQAGGSIVVPYSEDNGIGMLALKVPAGRSQTVERQLKALGEVITDMPVERDLSAQHKQAVALLEQLQAQQADLAAQTAAKDDPATAEQLTNLNHAISQQIKLIKQLEDQSNYTIINLTLQ</sequence>
<dbReference type="Proteomes" id="UP000009315">
    <property type="component" value="Unassembled WGS sequence"/>
</dbReference>
<dbReference type="Pfam" id="PF13490">
    <property type="entry name" value="zf-HC2"/>
    <property type="match status" value="1"/>
</dbReference>
<dbReference type="GO" id="GO:0006417">
    <property type="term" value="P:regulation of translation"/>
    <property type="evidence" value="ECO:0007669"/>
    <property type="project" value="TreeGrafter"/>
</dbReference>
<evidence type="ECO:0000256" key="1">
    <source>
        <dbReference type="ARBA" id="ARBA00004167"/>
    </source>
</evidence>
<dbReference type="STRING" id="1121428.DESHY_40085"/>
<keyword evidence="4" id="KW-0472">Membrane</keyword>
<evidence type="ECO:0000259" key="9">
    <source>
        <dbReference type="Pfam" id="PF13490"/>
    </source>
</evidence>
<accession>K8DZR6</accession>
<feature type="region of interest" description="Disordered" evidence="8">
    <location>
        <begin position="145"/>
        <end position="212"/>
    </location>
</feature>
<evidence type="ECO:0000256" key="7">
    <source>
        <dbReference type="SAM" id="Coils"/>
    </source>
</evidence>
<evidence type="ECO:0000256" key="6">
    <source>
        <dbReference type="ARBA" id="ARBA00024438"/>
    </source>
</evidence>
<dbReference type="OrthoDB" id="9808253at2"/>
<evidence type="ECO:0000313" key="12">
    <source>
        <dbReference type="Proteomes" id="UP000009315"/>
    </source>
</evidence>
<dbReference type="PANTHER" id="PTHR37461">
    <property type="entry name" value="ANTI-SIGMA-K FACTOR RSKA"/>
    <property type="match status" value="1"/>
</dbReference>
<keyword evidence="12" id="KW-1185">Reference proteome</keyword>
<evidence type="ECO:0000256" key="8">
    <source>
        <dbReference type="SAM" id="MobiDB-lite"/>
    </source>
</evidence>
<keyword evidence="2 11" id="KW-0812">Transmembrane</keyword>
<evidence type="ECO:0000256" key="3">
    <source>
        <dbReference type="ARBA" id="ARBA00022989"/>
    </source>
</evidence>
<dbReference type="InterPro" id="IPR027383">
    <property type="entry name" value="Znf_put"/>
</dbReference>
<comment type="caution">
    <text evidence="11">The sequence shown here is derived from an EMBL/GenBank/DDBJ whole genome shotgun (WGS) entry which is preliminary data.</text>
</comment>
<dbReference type="InterPro" id="IPR041916">
    <property type="entry name" value="Anti_sigma_zinc_sf"/>
</dbReference>
<protein>
    <recommendedName>
        <fullName evidence="6">Anti-sigma-W factor RsiW</fullName>
    </recommendedName>
</protein>
<dbReference type="EMBL" id="CAOS01000011">
    <property type="protein sequence ID" value="CCO08535.1"/>
    <property type="molecule type" value="Genomic_DNA"/>
</dbReference>
<organism evidence="11 12">
    <name type="scientific">Desulforamulus hydrothermalis Lam5 = DSM 18033</name>
    <dbReference type="NCBI Taxonomy" id="1121428"/>
    <lineage>
        <taxon>Bacteria</taxon>
        <taxon>Bacillati</taxon>
        <taxon>Bacillota</taxon>
        <taxon>Clostridia</taxon>
        <taxon>Eubacteriales</taxon>
        <taxon>Peptococcaceae</taxon>
        <taxon>Desulforamulus</taxon>
    </lineage>
</organism>
<dbReference type="Gene3D" id="1.10.10.1320">
    <property type="entry name" value="Anti-sigma factor, zinc-finger domain"/>
    <property type="match status" value="1"/>
</dbReference>
<keyword evidence="7" id="KW-0175">Coiled coil</keyword>
<dbReference type="eggNOG" id="COG5662">
    <property type="taxonomic scope" value="Bacteria"/>
</dbReference>
<feature type="domain" description="Putative zinc-finger" evidence="9">
    <location>
        <begin position="3"/>
        <end position="37"/>
    </location>
</feature>
<comment type="similarity">
    <text evidence="5">Belongs to the zinc-associated anti-sigma factor (ZAS) superfamily. Anti-sigma-W factor family.</text>
</comment>